<evidence type="ECO:0000313" key="8">
    <source>
        <dbReference type="Proteomes" id="UP000287687"/>
    </source>
</evidence>
<feature type="domain" description="ABC transporter" evidence="6">
    <location>
        <begin position="4"/>
        <end position="247"/>
    </location>
</feature>
<dbReference type="InterPro" id="IPR013563">
    <property type="entry name" value="Oligopep_ABC_C"/>
</dbReference>
<comment type="caution">
    <text evidence="7">The sequence shown here is derived from an EMBL/GenBank/DDBJ whole genome shotgun (WGS) entry which is preliminary data.</text>
</comment>
<dbReference type="FunFam" id="3.40.50.300:FF:000016">
    <property type="entry name" value="Oligopeptide ABC transporter ATP-binding component"/>
    <property type="match status" value="1"/>
</dbReference>
<sequence>MSLLSVEDLKVSYGPKGRSFNAVDGVSFTVEKGETIGVVGESGCGKSTLGKSILRLIETAGGTIRLDGEDITGLGHQAMMSKRRRMQMVFQDPFGSLNPRQSIGKLLDTPMRAHGIADKAERQKRIEYIIDKVGLPQTSLTRFPHEFSGGQRQRIGIARALILRPDLLICDEPVSALDLSIQSQILNLLTDLKAEFSLSYLFISHDLSVVRYFADRVIVMYLGRVVETADHETLWRDPRHPYTRALLAAVPIPRPGSRKHDAPILGERQSAAAASAGCRFYQRCPMAQNRCATEEPVLRSVDSGHGAACHYA</sequence>
<dbReference type="PANTHER" id="PTHR43776">
    <property type="entry name" value="TRANSPORT ATP-BINDING PROTEIN"/>
    <property type="match status" value="1"/>
</dbReference>
<dbReference type="InterPro" id="IPR050319">
    <property type="entry name" value="ABC_transp_ATP-bind"/>
</dbReference>
<proteinExistence type="inferred from homology"/>
<comment type="similarity">
    <text evidence="2">Belongs to the ABC transporter superfamily.</text>
</comment>
<comment type="subcellular location">
    <subcellularLocation>
        <location evidence="1">Cell inner membrane</location>
        <topology evidence="1">Peripheral membrane protein</topology>
    </subcellularLocation>
</comment>
<dbReference type="PROSITE" id="PS00211">
    <property type="entry name" value="ABC_TRANSPORTER_1"/>
    <property type="match status" value="1"/>
</dbReference>
<dbReference type="SMART" id="SM00382">
    <property type="entry name" value="AAA"/>
    <property type="match status" value="1"/>
</dbReference>
<dbReference type="Pfam" id="PF00005">
    <property type="entry name" value="ABC_tran"/>
    <property type="match status" value="1"/>
</dbReference>
<evidence type="ECO:0000256" key="5">
    <source>
        <dbReference type="ARBA" id="ARBA00022840"/>
    </source>
</evidence>
<dbReference type="GO" id="GO:0005886">
    <property type="term" value="C:plasma membrane"/>
    <property type="evidence" value="ECO:0007669"/>
    <property type="project" value="UniProtKB-SubCell"/>
</dbReference>
<dbReference type="Pfam" id="PF08352">
    <property type="entry name" value="oligo_HPY"/>
    <property type="match status" value="1"/>
</dbReference>
<evidence type="ECO:0000256" key="1">
    <source>
        <dbReference type="ARBA" id="ARBA00004417"/>
    </source>
</evidence>
<dbReference type="SUPFAM" id="SSF52540">
    <property type="entry name" value="P-loop containing nucleoside triphosphate hydrolases"/>
    <property type="match status" value="1"/>
</dbReference>
<dbReference type="CDD" id="cd03257">
    <property type="entry name" value="ABC_NikE_OppD_transporters"/>
    <property type="match status" value="1"/>
</dbReference>
<organism evidence="7 8">
    <name type="scientific">Neorhizobium lilium</name>
    <dbReference type="NCBI Taxonomy" id="2503024"/>
    <lineage>
        <taxon>Bacteria</taxon>
        <taxon>Pseudomonadati</taxon>
        <taxon>Pseudomonadota</taxon>
        <taxon>Alphaproteobacteria</taxon>
        <taxon>Hyphomicrobiales</taxon>
        <taxon>Rhizobiaceae</taxon>
        <taxon>Rhizobium/Agrobacterium group</taxon>
        <taxon>Neorhizobium</taxon>
    </lineage>
</organism>
<evidence type="ECO:0000259" key="6">
    <source>
        <dbReference type="PROSITE" id="PS50893"/>
    </source>
</evidence>
<dbReference type="GO" id="GO:0055085">
    <property type="term" value="P:transmembrane transport"/>
    <property type="evidence" value="ECO:0007669"/>
    <property type="project" value="UniProtKB-ARBA"/>
</dbReference>
<dbReference type="InterPro" id="IPR003593">
    <property type="entry name" value="AAA+_ATPase"/>
</dbReference>
<evidence type="ECO:0000256" key="3">
    <source>
        <dbReference type="ARBA" id="ARBA00022448"/>
    </source>
</evidence>
<dbReference type="GO" id="GO:0015833">
    <property type="term" value="P:peptide transport"/>
    <property type="evidence" value="ECO:0007669"/>
    <property type="project" value="InterPro"/>
</dbReference>
<evidence type="ECO:0000256" key="2">
    <source>
        <dbReference type="ARBA" id="ARBA00005417"/>
    </source>
</evidence>
<dbReference type="NCBIfam" id="TIGR01727">
    <property type="entry name" value="oligo_HPY"/>
    <property type="match status" value="1"/>
</dbReference>
<gene>
    <name evidence="7" type="ORF">EPK99_23055</name>
</gene>
<evidence type="ECO:0000313" key="7">
    <source>
        <dbReference type="EMBL" id="RWX74785.1"/>
    </source>
</evidence>
<dbReference type="RefSeq" id="WP_128445446.1">
    <property type="nucleotide sequence ID" value="NZ_SBIP01000006.1"/>
</dbReference>
<protein>
    <submittedName>
        <fullName evidence="7">ATP-binding cassette domain-containing protein</fullName>
    </submittedName>
</protein>
<dbReference type="EMBL" id="SBIP01000006">
    <property type="protein sequence ID" value="RWX74785.1"/>
    <property type="molecule type" value="Genomic_DNA"/>
</dbReference>
<dbReference type="OrthoDB" id="9815712at2"/>
<dbReference type="AlphaFoldDB" id="A0A3S3RPN9"/>
<dbReference type="InterPro" id="IPR003439">
    <property type="entry name" value="ABC_transporter-like_ATP-bd"/>
</dbReference>
<keyword evidence="3" id="KW-0813">Transport</keyword>
<dbReference type="InterPro" id="IPR017871">
    <property type="entry name" value="ABC_transporter-like_CS"/>
</dbReference>
<name>A0A3S3RPN9_9HYPH</name>
<dbReference type="PANTHER" id="PTHR43776:SF7">
    <property type="entry name" value="D,D-DIPEPTIDE TRANSPORT ATP-BINDING PROTEIN DDPF-RELATED"/>
    <property type="match status" value="1"/>
</dbReference>
<dbReference type="GO" id="GO:0005524">
    <property type="term" value="F:ATP binding"/>
    <property type="evidence" value="ECO:0007669"/>
    <property type="project" value="UniProtKB-KW"/>
</dbReference>
<accession>A0A3S3RPN9</accession>
<dbReference type="Proteomes" id="UP000287687">
    <property type="component" value="Unassembled WGS sequence"/>
</dbReference>
<keyword evidence="5 7" id="KW-0067">ATP-binding</keyword>
<dbReference type="InterPro" id="IPR027417">
    <property type="entry name" value="P-loop_NTPase"/>
</dbReference>
<dbReference type="GO" id="GO:0016887">
    <property type="term" value="F:ATP hydrolysis activity"/>
    <property type="evidence" value="ECO:0007669"/>
    <property type="project" value="InterPro"/>
</dbReference>
<reference evidence="7 8" key="1">
    <citation type="submission" date="2019-01" db="EMBL/GenBank/DDBJ databases">
        <title>The draft genome of Rhizobium sp. 24NR.</title>
        <authorList>
            <person name="Liu L."/>
            <person name="Liang L."/>
            <person name="Shi S."/>
            <person name="Xu L."/>
            <person name="Wang X."/>
            <person name="Li L."/>
            <person name="Zhang X."/>
        </authorList>
    </citation>
    <scope>NUCLEOTIDE SEQUENCE [LARGE SCALE GENOMIC DNA]</scope>
    <source>
        <strain evidence="7 8">24NR</strain>
    </source>
</reference>
<dbReference type="PROSITE" id="PS50893">
    <property type="entry name" value="ABC_TRANSPORTER_2"/>
    <property type="match status" value="1"/>
</dbReference>
<evidence type="ECO:0000256" key="4">
    <source>
        <dbReference type="ARBA" id="ARBA00022741"/>
    </source>
</evidence>
<keyword evidence="4" id="KW-0547">Nucleotide-binding</keyword>
<keyword evidence="8" id="KW-1185">Reference proteome</keyword>
<dbReference type="Gene3D" id="3.40.50.300">
    <property type="entry name" value="P-loop containing nucleotide triphosphate hydrolases"/>
    <property type="match status" value="1"/>
</dbReference>